<feature type="domain" description="GGDEF" evidence="3">
    <location>
        <begin position="296"/>
        <end position="430"/>
    </location>
</feature>
<dbReference type="Pfam" id="PF00989">
    <property type="entry name" value="PAS"/>
    <property type="match status" value="1"/>
</dbReference>
<dbReference type="SUPFAM" id="SSF55073">
    <property type="entry name" value="Nucleotide cyclase"/>
    <property type="match status" value="1"/>
</dbReference>
<dbReference type="Gene3D" id="3.30.70.270">
    <property type="match status" value="1"/>
</dbReference>
<dbReference type="Gene3D" id="3.20.20.450">
    <property type="entry name" value="EAL domain"/>
    <property type="match status" value="1"/>
</dbReference>
<dbReference type="Pfam" id="PF00563">
    <property type="entry name" value="EAL"/>
    <property type="match status" value="1"/>
</dbReference>
<dbReference type="InterPro" id="IPR001633">
    <property type="entry name" value="EAL_dom"/>
</dbReference>
<dbReference type="PROSITE" id="PS50112">
    <property type="entry name" value="PAS"/>
    <property type="match status" value="1"/>
</dbReference>
<dbReference type="InterPro" id="IPR035919">
    <property type="entry name" value="EAL_sf"/>
</dbReference>
<dbReference type="PANTHER" id="PTHR44757">
    <property type="entry name" value="DIGUANYLATE CYCLASE DGCP"/>
    <property type="match status" value="1"/>
</dbReference>
<organism evidence="4 5">
    <name type="scientific">Sporosarcina saromensis</name>
    <dbReference type="NCBI Taxonomy" id="359365"/>
    <lineage>
        <taxon>Bacteria</taxon>
        <taxon>Bacillati</taxon>
        <taxon>Bacillota</taxon>
        <taxon>Bacilli</taxon>
        <taxon>Bacillales</taxon>
        <taxon>Caryophanaceae</taxon>
        <taxon>Sporosarcina</taxon>
    </lineage>
</organism>
<feature type="domain" description="PAS" evidence="1">
    <location>
        <begin position="139"/>
        <end position="209"/>
    </location>
</feature>
<sequence length="853" mass="97916">MLRNFLKKKNSNYLSSTASIVDLLVGAPSDSLVMEINESGEINSVKGILKANPSYDYHSLIGKSFKDFIHHDDIDRFENLFNQVLNGHIQLAENFSLVYADVMQLNLSFFPITSDNQTIQGVCCVVKQIAVPKATPLISYNKISPFNSNSKEIIGLLDEEGVIMYESQSTQHLLGYEVEHVIGEEFVQFIHENNRNDFAQVLMDVLQKPECPTTLELLFVDNKGDWHDYEVTFTNFLHNEEVAGILYNCREITEYKKQQAKIQYLSAHDTYTGLPNRRAFEERVDLEIKLATTFNTSFAVLSLNLEGHEFITNVVDHRLGETFIQEVAVRLKNEFNRHIELLSVANENGFFILTKNLSNPASIADLAEKIIQFLKRPFEFNTYCLYLTPKVGISVFPHTGQNTNELIMNAKSALFLADKTGTDQYRISSTADLNALHKLYALRNDLQFAIKRDQFKVFYQPIYHTNTNLIECVEALIRWEHPEHGYITPNEFIYLAEHYELIDEIGAWTIQTVIRDLARWHNKGFFVRASINVSLKQLKNPAFLQAIHSQLQEADLDAKWIDIEITENYKLDDEETLQRLIELQRNGFSLSLDDFGTGYNSLSNLQAIKPNKIKLDQLFIKELLTNKGSKSIISSVMQMAKELDVVVIAEGIETEEQKNILIDLHCDYLQGFLFSRPVTSSNVEKLLERQWKPEETQHSGRENRKYFRLDFAYPLEAQMTISEMNGKKVEVSKATILVKNIGAGGLLFVSDIKLPTEVDFVFQFDVKILDEIHSLRGTIAHHTFNNDLHYYGVQFIMTEIQRNKCISVLNKMQVMLQKSNVLPNHPFVFDQMQTFFNGRRKKMSAASPPKVSM</sequence>
<name>A0ABU4GBY9_9BACL</name>
<dbReference type="SUPFAM" id="SSF55785">
    <property type="entry name" value="PYP-like sensor domain (PAS domain)"/>
    <property type="match status" value="2"/>
</dbReference>
<accession>A0ABU4GBY9</accession>
<dbReference type="InterPro" id="IPR000014">
    <property type="entry name" value="PAS"/>
</dbReference>
<dbReference type="Gene3D" id="3.30.450.20">
    <property type="entry name" value="PAS domain"/>
    <property type="match status" value="2"/>
</dbReference>
<dbReference type="CDD" id="cd01948">
    <property type="entry name" value="EAL"/>
    <property type="match status" value="1"/>
</dbReference>
<dbReference type="SMART" id="SM00091">
    <property type="entry name" value="PAS"/>
    <property type="match status" value="2"/>
</dbReference>
<dbReference type="CDD" id="cd00130">
    <property type="entry name" value="PAS"/>
    <property type="match status" value="2"/>
</dbReference>
<gene>
    <name evidence="4" type="ORF">QT711_14740</name>
</gene>
<dbReference type="RefSeq" id="WP_317945518.1">
    <property type="nucleotide sequence ID" value="NZ_JAUBDI010000017.1"/>
</dbReference>
<dbReference type="Proteomes" id="UP001282284">
    <property type="component" value="Unassembled WGS sequence"/>
</dbReference>
<dbReference type="InterPro" id="IPR043128">
    <property type="entry name" value="Rev_trsase/Diguanyl_cyclase"/>
</dbReference>
<protein>
    <submittedName>
        <fullName evidence="4">EAL domain-containing protein</fullName>
    </submittedName>
</protein>
<comment type="caution">
    <text evidence="4">The sequence shown here is derived from an EMBL/GenBank/DDBJ whole genome shotgun (WGS) entry which is preliminary data.</text>
</comment>
<evidence type="ECO:0000259" key="3">
    <source>
        <dbReference type="PROSITE" id="PS50887"/>
    </source>
</evidence>
<dbReference type="NCBIfam" id="TIGR00229">
    <property type="entry name" value="sensory_box"/>
    <property type="match status" value="1"/>
</dbReference>
<dbReference type="Pfam" id="PF00990">
    <property type="entry name" value="GGDEF"/>
    <property type="match status" value="1"/>
</dbReference>
<dbReference type="PROSITE" id="PS50887">
    <property type="entry name" value="GGDEF"/>
    <property type="match status" value="1"/>
</dbReference>
<dbReference type="EMBL" id="JAUBDI010000017">
    <property type="protein sequence ID" value="MDW0114453.1"/>
    <property type="molecule type" value="Genomic_DNA"/>
</dbReference>
<dbReference type="SMART" id="SM00267">
    <property type="entry name" value="GGDEF"/>
    <property type="match status" value="1"/>
</dbReference>
<evidence type="ECO:0000259" key="1">
    <source>
        <dbReference type="PROSITE" id="PS50112"/>
    </source>
</evidence>
<dbReference type="PANTHER" id="PTHR44757:SF2">
    <property type="entry name" value="BIOFILM ARCHITECTURE MAINTENANCE PROTEIN MBAA"/>
    <property type="match status" value="1"/>
</dbReference>
<dbReference type="InterPro" id="IPR052155">
    <property type="entry name" value="Biofilm_reg_signaling"/>
</dbReference>
<dbReference type="NCBIfam" id="TIGR00254">
    <property type="entry name" value="GGDEF"/>
    <property type="match status" value="1"/>
</dbReference>
<proteinExistence type="predicted"/>
<dbReference type="InterPro" id="IPR035965">
    <property type="entry name" value="PAS-like_dom_sf"/>
</dbReference>
<dbReference type="SMART" id="SM00052">
    <property type="entry name" value="EAL"/>
    <property type="match status" value="1"/>
</dbReference>
<evidence type="ECO:0000313" key="5">
    <source>
        <dbReference type="Proteomes" id="UP001282284"/>
    </source>
</evidence>
<dbReference type="PROSITE" id="PS50883">
    <property type="entry name" value="EAL"/>
    <property type="match status" value="1"/>
</dbReference>
<evidence type="ECO:0000313" key="4">
    <source>
        <dbReference type="EMBL" id="MDW0114453.1"/>
    </source>
</evidence>
<dbReference type="CDD" id="cd01949">
    <property type="entry name" value="GGDEF"/>
    <property type="match status" value="1"/>
</dbReference>
<dbReference type="SUPFAM" id="SSF141868">
    <property type="entry name" value="EAL domain-like"/>
    <property type="match status" value="1"/>
</dbReference>
<reference evidence="4 5" key="1">
    <citation type="submission" date="2023-06" db="EMBL/GenBank/DDBJ databases">
        <title>Sporosarcina sp. nov., isolated from Korean traditional fermented seafood 'Jeotgal'.</title>
        <authorList>
            <person name="Yang A.I."/>
            <person name="Shin N.-R."/>
        </authorList>
    </citation>
    <scope>NUCLEOTIDE SEQUENCE [LARGE SCALE GENOMIC DNA]</scope>
    <source>
        <strain evidence="4 5">KCTC13119</strain>
    </source>
</reference>
<dbReference type="InterPro" id="IPR000160">
    <property type="entry name" value="GGDEF_dom"/>
</dbReference>
<dbReference type="InterPro" id="IPR029787">
    <property type="entry name" value="Nucleotide_cyclase"/>
</dbReference>
<evidence type="ECO:0000259" key="2">
    <source>
        <dbReference type="PROSITE" id="PS50883"/>
    </source>
</evidence>
<keyword evidence="5" id="KW-1185">Reference proteome</keyword>
<feature type="domain" description="EAL" evidence="2">
    <location>
        <begin position="439"/>
        <end position="691"/>
    </location>
</feature>
<dbReference type="InterPro" id="IPR013767">
    <property type="entry name" value="PAS_fold"/>
</dbReference>